<dbReference type="PANTHER" id="PTHR46111:SF2">
    <property type="entry name" value="SAM-DEPENDENT METHYLTRANSFERASE"/>
    <property type="match status" value="1"/>
</dbReference>
<keyword evidence="1" id="KW-0963">Cytoplasm</keyword>
<evidence type="ECO:0000256" key="1">
    <source>
        <dbReference type="ARBA" id="ARBA00022490"/>
    </source>
</evidence>
<dbReference type="EMBL" id="CP000284">
    <property type="protein sequence ID" value="ABE49783.1"/>
    <property type="molecule type" value="Genomic_DNA"/>
</dbReference>
<dbReference type="Gene3D" id="3.40.1010.10">
    <property type="entry name" value="Cobalt-precorrin-4 Transmethylase, Domain 1"/>
    <property type="match status" value="1"/>
</dbReference>
<evidence type="ECO:0000256" key="4">
    <source>
        <dbReference type="ARBA" id="ARBA00022679"/>
    </source>
</evidence>
<dbReference type="PIRSF" id="PIRSF005917">
    <property type="entry name" value="MTase_YraL"/>
    <property type="match status" value="1"/>
</dbReference>
<evidence type="ECO:0000313" key="7">
    <source>
        <dbReference type="EMBL" id="ABE49783.1"/>
    </source>
</evidence>
<name>Q1H154_METFK</name>
<sequence>MTTGTLYMLPVTLGTDNIHQALPQEVIQLAQGLETFIVENEKSARRFLGLVKPAKPVRELTLLTLNEHTTDAELPALLAPLLAGQDVGLMSEAGCPGIADPGARLAAMAHRKNIRVAPLVGPSSILLSLMGSGLNGQRFAFLGYLPSDKQARIQRIKDIERQSRQQQETQIFIETPYRNQHLLEDMLTHCAAETRLCIARNISLPTELIVSKSIKDWKKSELPELHKQPTVFLLLA</sequence>
<evidence type="ECO:0000313" key="8">
    <source>
        <dbReference type="Proteomes" id="UP000002440"/>
    </source>
</evidence>
<keyword evidence="5" id="KW-0949">S-adenosyl-L-methionine</keyword>
<dbReference type="AlphaFoldDB" id="Q1H154"/>
<dbReference type="eggNOG" id="COG0313">
    <property type="taxonomic scope" value="Bacteria"/>
</dbReference>
<keyword evidence="8" id="KW-1185">Reference proteome</keyword>
<reference evidence="7 8" key="1">
    <citation type="submission" date="2006-03" db="EMBL/GenBank/DDBJ databases">
        <title>Complete sequence of Methylobacillus flagellatus KT.</title>
        <authorList>
            <consortium name="US DOE Joint Genome Institute"/>
            <person name="Copeland A."/>
            <person name="Lucas S."/>
            <person name="Lapidus A."/>
            <person name="Barry K."/>
            <person name="Detter J.C."/>
            <person name="Glavina del Rio T."/>
            <person name="Hammon N."/>
            <person name="Israni S."/>
            <person name="Dalin E."/>
            <person name="Tice H."/>
            <person name="Pitluck S."/>
            <person name="Brettin T."/>
            <person name="Bruce D."/>
            <person name="Han C."/>
            <person name="Tapia R."/>
            <person name="Saunders E."/>
            <person name="Gilna P."/>
            <person name="Schmutz J."/>
            <person name="Larimer F."/>
            <person name="Land M."/>
            <person name="Kyrpides N."/>
            <person name="Anderson I."/>
            <person name="Richardson P."/>
        </authorList>
    </citation>
    <scope>NUCLEOTIDE SEQUENCE [LARGE SCALE GENOMIC DNA]</scope>
    <source>
        <strain evidence="8">KT / ATCC 51484 / DSM 6875</strain>
    </source>
</reference>
<evidence type="ECO:0000259" key="6">
    <source>
        <dbReference type="Pfam" id="PF00590"/>
    </source>
</evidence>
<dbReference type="PANTHER" id="PTHR46111">
    <property type="entry name" value="RIBOSOMAL RNA SMALL SUBUNIT METHYLTRANSFERASE I"/>
    <property type="match status" value="1"/>
</dbReference>
<dbReference type="STRING" id="265072.Mfla_1515"/>
<dbReference type="Pfam" id="PF00590">
    <property type="entry name" value="TP_methylase"/>
    <property type="match status" value="1"/>
</dbReference>
<dbReference type="GO" id="GO:0008168">
    <property type="term" value="F:methyltransferase activity"/>
    <property type="evidence" value="ECO:0007669"/>
    <property type="project" value="UniProtKB-KW"/>
</dbReference>
<feature type="domain" description="Tetrapyrrole methylase" evidence="6">
    <location>
        <begin position="66"/>
        <end position="215"/>
    </location>
</feature>
<protein>
    <submittedName>
        <fullName evidence="7">Uroporphyrin-III C/tetrapyrrole (Corrin/Porphyrin) methyltransferase</fullName>
    </submittedName>
</protein>
<dbReference type="InterPro" id="IPR008189">
    <property type="entry name" value="rRNA_ssu_MeTfrase_I"/>
</dbReference>
<proteinExistence type="predicted"/>
<dbReference type="HOGENOM" id="CLU_044779_4_1_4"/>
<organism evidence="7 8">
    <name type="scientific">Methylobacillus flagellatus (strain ATCC 51484 / DSM 6875 / VKM B-1610 / KT)</name>
    <dbReference type="NCBI Taxonomy" id="265072"/>
    <lineage>
        <taxon>Bacteria</taxon>
        <taxon>Pseudomonadati</taxon>
        <taxon>Pseudomonadota</taxon>
        <taxon>Betaproteobacteria</taxon>
        <taxon>Nitrosomonadales</taxon>
        <taxon>Methylophilaceae</taxon>
        <taxon>Methylobacillus</taxon>
    </lineage>
</organism>
<dbReference type="InterPro" id="IPR014777">
    <property type="entry name" value="4pyrrole_Mease_sub1"/>
</dbReference>
<dbReference type="InterPro" id="IPR035996">
    <property type="entry name" value="4pyrrol_Methylase_sf"/>
</dbReference>
<dbReference type="GO" id="GO:0032259">
    <property type="term" value="P:methylation"/>
    <property type="evidence" value="ECO:0007669"/>
    <property type="project" value="UniProtKB-KW"/>
</dbReference>
<evidence type="ECO:0000256" key="5">
    <source>
        <dbReference type="ARBA" id="ARBA00022691"/>
    </source>
</evidence>
<evidence type="ECO:0000256" key="3">
    <source>
        <dbReference type="ARBA" id="ARBA00022603"/>
    </source>
</evidence>
<dbReference type="GO" id="GO:0006364">
    <property type="term" value="P:rRNA processing"/>
    <property type="evidence" value="ECO:0007669"/>
    <property type="project" value="UniProtKB-KW"/>
</dbReference>
<dbReference type="InterPro" id="IPR014776">
    <property type="entry name" value="4pyrrole_Mease_sub2"/>
</dbReference>
<keyword evidence="2" id="KW-0698">rRNA processing</keyword>
<dbReference type="RefSeq" id="WP_011479737.1">
    <property type="nucleotide sequence ID" value="NC_007947.1"/>
</dbReference>
<dbReference type="SUPFAM" id="SSF53790">
    <property type="entry name" value="Tetrapyrrole methylase"/>
    <property type="match status" value="1"/>
</dbReference>
<dbReference type="Proteomes" id="UP000002440">
    <property type="component" value="Chromosome"/>
</dbReference>
<dbReference type="KEGG" id="mfa:Mfla_1515"/>
<keyword evidence="4 7" id="KW-0808">Transferase</keyword>
<gene>
    <name evidence="7" type="ordered locus">Mfla_1515</name>
</gene>
<evidence type="ECO:0000256" key="2">
    <source>
        <dbReference type="ARBA" id="ARBA00022552"/>
    </source>
</evidence>
<keyword evidence="3 7" id="KW-0489">Methyltransferase</keyword>
<accession>Q1H154</accession>
<dbReference type="InterPro" id="IPR000878">
    <property type="entry name" value="4pyrrol_Mease"/>
</dbReference>
<dbReference type="CDD" id="cd11649">
    <property type="entry name" value="RsmI_like"/>
    <property type="match status" value="1"/>
</dbReference>
<dbReference type="Gene3D" id="3.30.950.10">
    <property type="entry name" value="Methyltransferase, Cobalt-precorrin-4 Transmethylase, Domain 2"/>
    <property type="match status" value="1"/>
</dbReference>